<dbReference type="CDD" id="cd18095">
    <property type="entry name" value="SpoU-like_rRNA-MTase"/>
    <property type="match status" value="1"/>
</dbReference>
<proteinExistence type="inferred from homology"/>
<evidence type="ECO:0000256" key="1">
    <source>
        <dbReference type="ARBA" id="ARBA00007228"/>
    </source>
</evidence>
<gene>
    <name evidence="5" type="ORF">ACFODW_09670</name>
</gene>
<dbReference type="EMBL" id="JBHRRZ010000015">
    <property type="protein sequence ID" value="MFC2948606.1"/>
    <property type="molecule type" value="Genomic_DNA"/>
</dbReference>
<keyword evidence="6" id="KW-1185">Reference proteome</keyword>
<dbReference type="Pfam" id="PF00588">
    <property type="entry name" value="SpoU_methylase"/>
    <property type="match status" value="1"/>
</dbReference>
<dbReference type="InterPro" id="IPR029028">
    <property type="entry name" value="Alpha/beta_knot_MTases"/>
</dbReference>
<dbReference type="InterPro" id="IPR053888">
    <property type="entry name" value="MRM3-like_sub_bind"/>
</dbReference>
<dbReference type="SUPFAM" id="SSF55315">
    <property type="entry name" value="L30e-like"/>
    <property type="match status" value="1"/>
</dbReference>
<dbReference type="SMART" id="SM00967">
    <property type="entry name" value="SpoU_sub_bind"/>
    <property type="match status" value="1"/>
</dbReference>
<feature type="domain" description="RNA 2-O ribose methyltransferase substrate binding" evidence="4">
    <location>
        <begin position="29"/>
        <end position="96"/>
    </location>
</feature>
<dbReference type="PANTHER" id="PTHR43191:SF2">
    <property type="entry name" value="RRNA METHYLTRANSFERASE 3, MITOCHONDRIAL"/>
    <property type="match status" value="1"/>
</dbReference>
<dbReference type="PANTHER" id="PTHR43191">
    <property type="entry name" value="RRNA METHYLTRANSFERASE 3"/>
    <property type="match status" value="1"/>
</dbReference>
<dbReference type="Gene3D" id="3.30.1330.30">
    <property type="match status" value="1"/>
</dbReference>
<dbReference type="InterPro" id="IPR029026">
    <property type="entry name" value="tRNA_m1G_MTases_N"/>
</dbReference>
<evidence type="ECO:0000256" key="3">
    <source>
        <dbReference type="ARBA" id="ARBA00022679"/>
    </source>
</evidence>
<organism evidence="5 6">
    <name type="scientific">Virgibacillus sediminis</name>
    <dbReference type="NCBI Taxonomy" id="202260"/>
    <lineage>
        <taxon>Bacteria</taxon>
        <taxon>Bacillati</taxon>
        <taxon>Bacillota</taxon>
        <taxon>Bacilli</taxon>
        <taxon>Bacillales</taxon>
        <taxon>Bacillaceae</taxon>
        <taxon>Virgibacillus</taxon>
    </lineage>
</organism>
<name>A0ABV7A6G9_9BACI</name>
<dbReference type="InterPro" id="IPR013123">
    <property type="entry name" value="SpoU_subst-bd"/>
</dbReference>
<dbReference type="InterPro" id="IPR001537">
    <property type="entry name" value="SpoU_MeTrfase"/>
</dbReference>
<comment type="similarity">
    <text evidence="1">Belongs to the class IV-like SAM-binding methyltransferase superfamily. RNA methyltransferase TrmH family.</text>
</comment>
<dbReference type="Proteomes" id="UP001595387">
    <property type="component" value="Unassembled WGS sequence"/>
</dbReference>
<dbReference type="InterPro" id="IPR029064">
    <property type="entry name" value="Ribosomal_eL30-like_sf"/>
</dbReference>
<dbReference type="Pfam" id="PF22435">
    <property type="entry name" value="MRM3-like_sub_bind"/>
    <property type="match status" value="1"/>
</dbReference>
<dbReference type="GO" id="GO:0032259">
    <property type="term" value="P:methylation"/>
    <property type="evidence" value="ECO:0007669"/>
    <property type="project" value="UniProtKB-KW"/>
</dbReference>
<accession>A0ABV7A6G9</accession>
<dbReference type="Gene3D" id="3.40.1280.10">
    <property type="match status" value="1"/>
</dbReference>
<dbReference type="InterPro" id="IPR051259">
    <property type="entry name" value="rRNA_Methyltransferase"/>
</dbReference>
<sequence>MITSTKNEKVKEWRKLHRRKGRTSSETFLVEGHHLVEEAWKSRWPVKEVIVADGTEVPDWVREFTVESVSTDVFQYLSQTESPQGIAAVVQMMPGDQWQGNFLLLIDSIQDPGNLGTIIRTADAAGVDTIVLGKGTVDLFNDKVLRSTQGSVFHVPVVHADLRELLPHLQGEGFQVLATGLENAVDFKEVQVRKKTAIILGNEGAGVGDELLQLADQTVHIPIYGQAESLNVSVAAGILMYHLRS</sequence>
<evidence type="ECO:0000259" key="4">
    <source>
        <dbReference type="SMART" id="SM00967"/>
    </source>
</evidence>
<comment type="caution">
    <text evidence="5">The sequence shown here is derived from an EMBL/GenBank/DDBJ whole genome shotgun (WGS) entry which is preliminary data.</text>
</comment>
<keyword evidence="3" id="KW-0808">Transferase</keyword>
<reference evidence="6" key="1">
    <citation type="journal article" date="2019" name="Int. J. Syst. Evol. Microbiol.">
        <title>The Global Catalogue of Microorganisms (GCM) 10K type strain sequencing project: providing services to taxonomists for standard genome sequencing and annotation.</title>
        <authorList>
            <consortium name="The Broad Institute Genomics Platform"/>
            <consortium name="The Broad Institute Genome Sequencing Center for Infectious Disease"/>
            <person name="Wu L."/>
            <person name="Ma J."/>
        </authorList>
    </citation>
    <scope>NUCLEOTIDE SEQUENCE [LARGE SCALE GENOMIC DNA]</scope>
    <source>
        <strain evidence="6">KCTC 13193</strain>
    </source>
</reference>
<protein>
    <submittedName>
        <fullName evidence="5">TrmH family RNA methyltransferase</fullName>
    </submittedName>
</protein>
<dbReference type="SUPFAM" id="SSF75217">
    <property type="entry name" value="alpha/beta knot"/>
    <property type="match status" value="1"/>
</dbReference>
<dbReference type="RefSeq" id="WP_390305774.1">
    <property type="nucleotide sequence ID" value="NZ_JBHRRZ010000015.1"/>
</dbReference>
<evidence type="ECO:0000313" key="6">
    <source>
        <dbReference type="Proteomes" id="UP001595387"/>
    </source>
</evidence>
<evidence type="ECO:0000313" key="5">
    <source>
        <dbReference type="EMBL" id="MFC2948606.1"/>
    </source>
</evidence>
<keyword evidence="2 5" id="KW-0489">Methyltransferase</keyword>
<dbReference type="GO" id="GO:0008168">
    <property type="term" value="F:methyltransferase activity"/>
    <property type="evidence" value="ECO:0007669"/>
    <property type="project" value="UniProtKB-KW"/>
</dbReference>
<evidence type="ECO:0000256" key="2">
    <source>
        <dbReference type="ARBA" id="ARBA00022603"/>
    </source>
</evidence>